<evidence type="ECO:0000313" key="2">
    <source>
        <dbReference type="Proteomes" id="UP000569951"/>
    </source>
</evidence>
<dbReference type="InterPro" id="IPR024078">
    <property type="entry name" value="LmbE-like_dom_sf"/>
</dbReference>
<dbReference type="Gene3D" id="3.40.50.10320">
    <property type="entry name" value="LmbE-like"/>
    <property type="match status" value="1"/>
</dbReference>
<dbReference type="EMBL" id="JACHHG010000016">
    <property type="protein sequence ID" value="MBB6099896.1"/>
    <property type="molecule type" value="Genomic_DNA"/>
</dbReference>
<evidence type="ECO:0000313" key="1">
    <source>
        <dbReference type="EMBL" id="MBB6099896.1"/>
    </source>
</evidence>
<dbReference type="Proteomes" id="UP000569951">
    <property type="component" value="Unassembled WGS sequence"/>
</dbReference>
<protein>
    <submittedName>
        <fullName evidence="1">LmbE family N-acetylglucosaminyl deacetylase</fullName>
    </submittedName>
</protein>
<dbReference type="PANTHER" id="PTHR12993">
    <property type="entry name" value="N-ACETYLGLUCOSAMINYL-PHOSPHATIDYLINOSITOL DE-N-ACETYLASE-RELATED"/>
    <property type="match status" value="1"/>
</dbReference>
<comment type="caution">
    <text evidence="1">The sequence shown here is derived from an EMBL/GenBank/DDBJ whole genome shotgun (WGS) entry which is preliminary data.</text>
</comment>
<gene>
    <name evidence="1" type="ORF">HNR42_003356</name>
</gene>
<name>A0A841I4E7_9DEIO</name>
<dbReference type="AlphaFoldDB" id="A0A841I4E7"/>
<dbReference type="GO" id="GO:0016811">
    <property type="term" value="F:hydrolase activity, acting on carbon-nitrogen (but not peptide) bonds, in linear amides"/>
    <property type="evidence" value="ECO:0007669"/>
    <property type="project" value="TreeGrafter"/>
</dbReference>
<reference evidence="1 2" key="1">
    <citation type="submission" date="2020-08" db="EMBL/GenBank/DDBJ databases">
        <title>Genomic Encyclopedia of Type Strains, Phase IV (KMG-IV): sequencing the most valuable type-strain genomes for metagenomic binning, comparative biology and taxonomic classification.</title>
        <authorList>
            <person name="Goeker M."/>
        </authorList>
    </citation>
    <scope>NUCLEOTIDE SEQUENCE [LARGE SCALE GENOMIC DNA]</scope>
    <source>
        <strain evidence="1 2">DSM 21458</strain>
    </source>
</reference>
<sequence length="324" mass="36210">MRRHRRWFVGAGIVLALLVALLINAPGLTGRLLYAPELARAERLPEAPGFARGDRVLVVSPHPDDETLCCSGHIARALEAGASVHVVWVTNGDGFEFDAIYLDRRLHPGHPLLEDLGRRRMQEARNAARILGVPQNNLTFLGYPDGGLLHLFTANYATPYTSKYTGANRVPYAGTLRPGSAYTGENLARDLEAVVSRVRPTVVLAPVPEDAHPDHQTVSYLITRLMAARGELSRVRYWIVHGGLEWPLPKGWHTSLPLILPERAHNLPWRRLELSERELDLKIRTIRSYRSQIDVLGRFMEAFARRTELITLEPLPGTALPPAH</sequence>
<proteinExistence type="predicted"/>
<accession>A0A841I4E7</accession>
<dbReference type="RefSeq" id="WP_183988633.1">
    <property type="nucleotide sequence ID" value="NZ_JACHHG010000016.1"/>
</dbReference>
<dbReference type="InterPro" id="IPR003737">
    <property type="entry name" value="GlcNAc_PI_deacetylase-related"/>
</dbReference>
<dbReference type="PANTHER" id="PTHR12993:SF29">
    <property type="entry name" value="BLR3841 PROTEIN"/>
    <property type="match status" value="1"/>
</dbReference>
<dbReference type="SUPFAM" id="SSF102588">
    <property type="entry name" value="LmbE-like"/>
    <property type="match status" value="1"/>
</dbReference>
<organism evidence="1 2">
    <name type="scientific">Deinobacterium chartae</name>
    <dbReference type="NCBI Taxonomy" id="521158"/>
    <lineage>
        <taxon>Bacteria</taxon>
        <taxon>Thermotogati</taxon>
        <taxon>Deinococcota</taxon>
        <taxon>Deinococci</taxon>
        <taxon>Deinococcales</taxon>
        <taxon>Deinococcaceae</taxon>
        <taxon>Deinobacterium</taxon>
    </lineage>
</organism>
<dbReference type="Pfam" id="PF02585">
    <property type="entry name" value="PIG-L"/>
    <property type="match status" value="1"/>
</dbReference>
<keyword evidence="2" id="KW-1185">Reference proteome</keyword>